<evidence type="ECO:0000313" key="1">
    <source>
        <dbReference type="EMBL" id="KAJ3497227.1"/>
    </source>
</evidence>
<comment type="caution">
    <text evidence="1">The sequence shown here is derived from an EMBL/GenBank/DDBJ whole genome shotgun (WGS) entry which is preliminary data.</text>
</comment>
<sequence>MATKSTIDMATKETEGAPSTGLSLRQDPERNDFENESVFRRNCLPPRSYFIPDTALSLNGAWDFHMASSPIESPQISDSATVSWGKLNVPGHWQLQGYGKPWYTNIQYPIPVNGNLVGYAQGSRNASEFDVTNQVKLHDANELIVNVYQWSDGTYIEDRDQWWLSGIFGDVHLLAFPSTRIEDYFIQADLDDKYQDASLVVKVDTVATEGAKITVTLSELPENGGGEIAKKQAVTVTGGSTATSGNPNSLVQKFGFRKIELIKGLMTVNGTVIRIRGVNRHEHHPLFGRAVPLEFAKRDLLLMKTHNINAVRFSHQPPHPEVLQLCDELGLWVMGEADLECHGFYDAVANPLDIPSGMTYEERKKLTFGLAAKFTTDNPTWEAAYVDRMRSLIQRDKNHVSIIIWGFGNEAFYGQNFKAMRDYARSTDSTRLLHYEGDIDAETTDMFSYMYPSAGKLMELAKTEGVEADGTYKKPIILCEYGHAMGDGPGLLQDYEDAFKSNDRLQGGFIWEWANHGLWKEDEGYYGYGGDFGDHPNDGNFVLDGLVNSQHDATPGLTEYKKVMQPVILRMKQDLLCIENRYNFIGLDHLVASYRVEAFGNEVSQIDSGSISLPETRPGAENTIQLPQSVSKDYSNISGDVYLTISVQTTSVVAWAPENHEVTFFQHRISTGAGNMPDSGSSTPSTAPQISETVSTWILRSMSIKASEENVSVTSNLFIAPPVLAWGWNCEIQYMITKHGSLQVHAEKLEPSGSFPKHIPRIGFDIRLNKALDGVKWYGLGPGESYPDKAQAQRIGIWELDSVTKLAVPYDFPQENGNRMGTRWLQLQSDTLQGKNLRIHSLGTDRDVSTFSFAASRVCPRVVQTAAHPTDLIEGDSIFLNLDYSVAGVGTAACGPGVRPDHLVKCEEVKFAFQFDIV</sequence>
<proteinExistence type="predicted"/>
<keyword evidence="2" id="KW-1185">Reference proteome</keyword>
<gene>
    <name evidence="1" type="ORF">NLG97_g2067</name>
</gene>
<protein>
    <submittedName>
        <fullName evidence="1">Uncharacterized protein</fullName>
    </submittedName>
</protein>
<accession>A0ACC1R3Q6</accession>
<dbReference type="EMBL" id="JANAKD010000127">
    <property type="protein sequence ID" value="KAJ3497227.1"/>
    <property type="molecule type" value="Genomic_DNA"/>
</dbReference>
<dbReference type="Proteomes" id="UP001148737">
    <property type="component" value="Unassembled WGS sequence"/>
</dbReference>
<evidence type="ECO:0000313" key="2">
    <source>
        <dbReference type="Proteomes" id="UP001148737"/>
    </source>
</evidence>
<reference evidence="1" key="1">
    <citation type="submission" date="2022-07" db="EMBL/GenBank/DDBJ databases">
        <title>Genome Sequence of Lecanicillium saksenae.</title>
        <authorList>
            <person name="Buettner E."/>
        </authorList>
    </citation>
    <scope>NUCLEOTIDE SEQUENCE</scope>
    <source>
        <strain evidence="1">VT-O1</strain>
    </source>
</reference>
<organism evidence="1 2">
    <name type="scientific">Lecanicillium saksenae</name>
    <dbReference type="NCBI Taxonomy" id="468837"/>
    <lineage>
        <taxon>Eukaryota</taxon>
        <taxon>Fungi</taxon>
        <taxon>Dikarya</taxon>
        <taxon>Ascomycota</taxon>
        <taxon>Pezizomycotina</taxon>
        <taxon>Sordariomycetes</taxon>
        <taxon>Hypocreomycetidae</taxon>
        <taxon>Hypocreales</taxon>
        <taxon>Cordycipitaceae</taxon>
        <taxon>Lecanicillium</taxon>
    </lineage>
</organism>
<name>A0ACC1R3Q6_9HYPO</name>